<reference evidence="2 3" key="1">
    <citation type="journal article" date="2011" name="Science">
        <title>The Selaginella genome identifies genetic changes associated with the evolution of vascular plants.</title>
        <authorList>
            <person name="Banks J.A."/>
            <person name="Nishiyama T."/>
            <person name="Hasebe M."/>
            <person name="Bowman J.L."/>
            <person name="Gribskov M."/>
            <person name="dePamphilis C."/>
            <person name="Albert V.A."/>
            <person name="Aono N."/>
            <person name="Aoyama T."/>
            <person name="Ambrose B.A."/>
            <person name="Ashton N.W."/>
            <person name="Axtell M.J."/>
            <person name="Barker E."/>
            <person name="Barker M.S."/>
            <person name="Bennetzen J.L."/>
            <person name="Bonawitz N.D."/>
            <person name="Chapple C."/>
            <person name="Cheng C."/>
            <person name="Correa L.G."/>
            <person name="Dacre M."/>
            <person name="DeBarry J."/>
            <person name="Dreyer I."/>
            <person name="Elias M."/>
            <person name="Engstrom E.M."/>
            <person name="Estelle M."/>
            <person name="Feng L."/>
            <person name="Finet C."/>
            <person name="Floyd S.K."/>
            <person name="Frommer W.B."/>
            <person name="Fujita T."/>
            <person name="Gramzow L."/>
            <person name="Gutensohn M."/>
            <person name="Harholt J."/>
            <person name="Hattori M."/>
            <person name="Heyl A."/>
            <person name="Hirai T."/>
            <person name="Hiwatashi Y."/>
            <person name="Ishikawa M."/>
            <person name="Iwata M."/>
            <person name="Karol K.G."/>
            <person name="Koehler B."/>
            <person name="Kolukisaoglu U."/>
            <person name="Kubo M."/>
            <person name="Kurata T."/>
            <person name="Lalonde S."/>
            <person name="Li K."/>
            <person name="Li Y."/>
            <person name="Litt A."/>
            <person name="Lyons E."/>
            <person name="Manning G."/>
            <person name="Maruyama T."/>
            <person name="Michael T.P."/>
            <person name="Mikami K."/>
            <person name="Miyazaki S."/>
            <person name="Morinaga S."/>
            <person name="Murata T."/>
            <person name="Mueller-Roeber B."/>
            <person name="Nelson D.R."/>
            <person name="Obara M."/>
            <person name="Oguri Y."/>
            <person name="Olmstead R.G."/>
            <person name="Onodera N."/>
            <person name="Petersen B.L."/>
            <person name="Pils B."/>
            <person name="Prigge M."/>
            <person name="Rensing S.A."/>
            <person name="Riano-Pachon D.M."/>
            <person name="Roberts A.W."/>
            <person name="Sato Y."/>
            <person name="Scheller H.V."/>
            <person name="Schulz B."/>
            <person name="Schulz C."/>
            <person name="Shakirov E.V."/>
            <person name="Shibagaki N."/>
            <person name="Shinohara N."/>
            <person name="Shippen D.E."/>
            <person name="Soerensen I."/>
            <person name="Sotooka R."/>
            <person name="Sugimoto N."/>
            <person name="Sugita M."/>
            <person name="Sumikawa N."/>
            <person name="Tanurdzic M."/>
            <person name="Theissen G."/>
            <person name="Ulvskov P."/>
            <person name="Wakazuki S."/>
            <person name="Weng J.K."/>
            <person name="Willats W.W."/>
            <person name="Wipf D."/>
            <person name="Wolf P.G."/>
            <person name="Yang L."/>
            <person name="Zimmer A.D."/>
            <person name="Zhu Q."/>
            <person name="Mitros T."/>
            <person name="Hellsten U."/>
            <person name="Loque D."/>
            <person name="Otillar R."/>
            <person name="Salamov A."/>
            <person name="Schmutz J."/>
            <person name="Shapiro H."/>
            <person name="Lindquist E."/>
            <person name="Lucas S."/>
            <person name="Rokhsar D."/>
            <person name="Grigoriev I.V."/>
        </authorList>
    </citation>
    <scope>NUCLEOTIDE SEQUENCE [LARGE SCALE GENOMIC DNA]</scope>
</reference>
<organism evidence="3">
    <name type="scientific">Selaginella moellendorffii</name>
    <name type="common">Spikemoss</name>
    <dbReference type="NCBI Taxonomy" id="88036"/>
    <lineage>
        <taxon>Eukaryota</taxon>
        <taxon>Viridiplantae</taxon>
        <taxon>Streptophyta</taxon>
        <taxon>Embryophyta</taxon>
        <taxon>Tracheophyta</taxon>
        <taxon>Lycopodiopsida</taxon>
        <taxon>Selaginellales</taxon>
        <taxon>Selaginellaceae</taxon>
        <taxon>Selaginella</taxon>
    </lineage>
</organism>
<feature type="compositionally biased region" description="Pro residues" evidence="1">
    <location>
        <begin position="74"/>
        <end position="84"/>
    </location>
</feature>
<dbReference type="HOGENOM" id="CLU_630738_0_0_1"/>
<feature type="region of interest" description="Disordered" evidence="1">
    <location>
        <begin position="401"/>
        <end position="435"/>
    </location>
</feature>
<dbReference type="Gramene" id="EFJ28566">
    <property type="protein sequence ID" value="EFJ28566"/>
    <property type="gene ID" value="SELMODRAFT_411009"/>
</dbReference>
<evidence type="ECO:0000256" key="1">
    <source>
        <dbReference type="SAM" id="MobiDB-lite"/>
    </source>
</evidence>
<feature type="region of interest" description="Disordered" evidence="1">
    <location>
        <begin position="157"/>
        <end position="189"/>
    </location>
</feature>
<feature type="region of interest" description="Disordered" evidence="1">
    <location>
        <begin position="202"/>
        <end position="225"/>
    </location>
</feature>
<evidence type="ECO:0000313" key="3">
    <source>
        <dbReference type="Proteomes" id="UP000001514"/>
    </source>
</evidence>
<proteinExistence type="predicted"/>
<feature type="compositionally biased region" description="Polar residues" evidence="1">
    <location>
        <begin position="130"/>
        <end position="140"/>
    </location>
</feature>
<dbReference type="Proteomes" id="UP000001514">
    <property type="component" value="Unassembled WGS sequence"/>
</dbReference>
<dbReference type="AlphaFoldDB" id="D8RHQ3"/>
<dbReference type="InParanoid" id="D8RHQ3"/>
<gene>
    <name evidence="2" type="ORF">SELMODRAFT_411009</name>
</gene>
<protein>
    <submittedName>
        <fullName evidence="2">Uncharacterized protein</fullName>
    </submittedName>
</protein>
<sequence>MPRTKHARKCGILMDEEEHSAGDMITQALLMVHLAHLDTIQNRTEDEEAPEAVSAPLLAVKNTGMKLSIKLKQRPPPPPKPDIPPVEKEPDMAQLTRDPTSSSASSADTVKVPRKKPAVKNPRKPKGGTAASSSRQSPATRSIAALPMAMALPLPPALEGLGTYGDEGADETQGQPSDSHAPSPTGSDLILNTQQRDQVIQALPGDPSTDSAHHNSPTPKESTRLTALVPRLSIGTSSGSAPPTIPVVELSPAQESPRPTEHMSTSLSQFAKMKESEVLYLGWTRMEELHVEVDKATTNCSNAAPTLSDVTVPVPGEIQVEANEILMELQQRQVIEAKTLVLAIFEGGKLDQELAMQWLDECFQKHRSLHRDEPPHTHHHTTNHTANLRVLLLLLPAGLLTKSKGDDPPADNGTGPHHRRHLRNQQHPGFSGHDG</sequence>
<dbReference type="EMBL" id="GL377579">
    <property type="protein sequence ID" value="EFJ28566.1"/>
    <property type="molecule type" value="Genomic_DNA"/>
</dbReference>
<feature type="compositionally biased region" description="Polar residues" evidence="1">
    <location>
        <begin position="208"/>
        <end position="220"/>
    </location>
</feature>
<name>D8RHQ3_SELML</name>
<accession>D8RHQ3</accession>
<feature type="compositionally biased region" description="Basic residues" evidence="1">
    <location>
        <begin position="112"/>
        <end position="126"/>
    </location>
</feature>
<feature type="region of interest" description="Disordered" evidence="1">
    <location>
        <begin position="68"/>
        <end position="140"/>
    </location>
</feature>
<keyword evidence="3" id="KW-1185">Reference proteome</keyword>
<feature type="compositionally biased region" description="Polar residues" evidence="1">
    <location>
        <begin position="172"/>
        <end position="189"/>
    </location>
</feature>
<dbReference type="KEGG" id="smo:SELMODRAFT_411009"/>
<evidence type="ECO:0000313" key="2">
    <source>
        <dbReference type="EMBL" id="EFJ28566.1"/>
    </source>
</evidence>